<feature type="region of interest" description="Disordered" evidence="1">
    <location>
        <begin position="60"/>
        <end position="102"/>
    </location>
</feature>
<reference evidence="3" key="1">
    <citation type="journal article" date="2023" name="Commun. Biol.">
        <title>Genome analysis of Parmales, the sister group of diatoms, reveals the evolutionary specialization of diatoms from phago-mixotrophs to photoautotrophs.</title>
        <authorList>
            <person name="Ban H."/>
            <person name="Sato S."/>
            <person name="Yoshikawa S."/>
            <person name="Yamada K."/>
            <person name="Nakamura Y."/>
            <person name="Ichinomiya M."/>
            <person name="Sato N."/>
            <person name="Blanc-Mathieu R."/>
            <person name="Endo H."/>
            <person name="Kuwata A."/>
            <person name="Ogata H."/>
        </authorList>
    </citation>
    <scope>NUCLEOTIDE SEQUENCE [LARGE SCALE GENOMIC DNA]</scope>
    <source>
        <strain evidence="3">NIES 3700</strain>
    </source>
</reference>
<dbReference type="EMBL" id="BRXW01000425">
    <property type="protein sequence ID" value="GMH53371.1"/>
    <property type="molecule type" value="Genomic_DNA"/>
</dbReference>
<name>A0A9W6ZJI1_9STRA</name>
<dbReference type="AlphaFoldDB" id="A0A9W6ZJI1"/>
<keyword evidence="3" id="KW-1185">Reference proteome</keyword>
<evidence type="ECO:0000313" key="3">
    <source>
        <dbReference type="Proteomes" id="UP001165122"/>
    </source>
</evidence>
<sequence length="134" mass="15353">MCKITFHLEQKSTMKTQNLLVLLFLALVGLTSLTPTSAFVPAPTPFRVLSSVISPTTTSLPASRVNAKKEKRQRNKDNMRKFQRKRGSSRRRLMKKVASNAQRQGEMEFVAKLFQHVEGPAEPEIRDDNRRSRR</sequence>
<accession>A0A9W6ZJI1</accession>
<feature type="compositionally biased region" description="Basic residues" evidence="1">
    <location>
        <begin position="81"/>
        <end position="95"/>
    </location>
</feature>
<gene>
    <name evidence="2" type="ORF">TrLO_g165</name>
</gene>
<comment type="caution">
    <text evidence="2">The sequence shown here is derived from an EMBL/GenBank/DDBJ whole genome shotgun (WGS) entry which is preliminary data.</text>
</comment>
<evidence type="ECO:0000313" key="2">
    <source>
        <dbReference type="EMBL" id="GMH53371.1"/>
    </source>
</evidence>
<protein>
    <submittedName>
        <fullName evidence="2">Uncharacterized protein</fullName>
    </submittedName>
</protein>
<dbReference type="OrthoDB" id="44225at2759"/>
<dbReference type="Proteomes" id="UP001165122">
    <property type="component" value="Unassembled WGS sequence"/>
</dbReference>
<evidence type="ECO:0000256" key="1">
    <source>
        <dbReference type="SAM" id="MobiDB-lite"/>
    </source>
</evidence>
<proteinExistence type="predicted"/>
<organism evidence="2 3">
    <name type="scientific">Triparma laevis f. longispina</name>
    <dbReference type="NCBI Taxonomy" id="1714387"/>
    <lineage>
        <taxon>Eukaryota</taxon>
        <taxon>Sar</taxon>
        <taxon>Stramenopiles</taxon>
        <taxon>Ochrophyta</taxon>
        <taxon>Bolidophyceae</taxon>
        <taxon>Parmales</taxon>
        <taxon>Triparmaceae</taxon>
        <taxon>Triparma</taxon>
    </lineage>
</organism>